<dbReference type="NCBIfam" id="NF005496">
    <property type="entry name" value="PRK07110.1"/>
    <property type="match status" value="1"/>
</dbReference>
<dbReference type="GO" id="GO:0003824">
    <property type="term" value="F:catalytic activity"/>
    <property type="evidence" value="ECO:0007669"/>
    <property type="project" value="InterPro"/>
</dbReference>
<comment type="similarity">
    <text evidence="1">Belongs to the enoyl-CoA hydratase/isomerase family.</text>
</comment>
<dbReference type="InterPro" id="IPR018376">
    <property type="entry name" value="Enoyl-CoA_hyd/isom_CS"/>
</dbReference>
<dbReference type="EMBL" id="KU523540">
    <property type="protein sequence ID" value="AMM72004.1"/>
    <property type="molecule type" value="Genomic_DNA"/>
</dbReference>
<dbReference type="InterPro" id="IPR029045">
    <property type="entry name" value="ClpP/crotonase-like_dom_sf"/>
</dbReference>
<dbReference type="PROSITE" id="PS00166">
    <property type="entry name" value="ENOYL_COA_HYDRATASE"/>
    <property type="match status" value="1"/>
</dbReference>
<reference evidence="2" key="1">
    <citation type="journal article" date="2016" name="Sci. Rep.">
        <title>Heterologous Production of the Marine Myxobacterial Antibiotic Haliangicin and Its Unnatural Analogues Generated by Engineering of the Biochemical Pathway.</title>
        <authorList>
            <person name="Sun Y."/>
            <person name="Feng Z."/>
            <person name="Tomura T."/>
            <person name="Suzuki A."/>
            <person name="Miyano S."/>
            <person name="Tsuge T."/>
            <person name="Mori H."/>
            <person name="Suh J.W."/>
            <person name="Iizuka T."/>
            <person name="Fudou R."/>
            <person name="Ojika M."/>
        </authorList>
    </citation>
    <scope>NUCLEOTIDE SEQUENCE</scope>
    <source>
        <strain evidence="2">SMP-2</strain>
    </source>
</reference>
<dbReference type="InterPro" id="IPR001753">
    <property type="entry name" value="Enoyl-CoA_hydra/iso"/>
</dbReference>
<dbReference type="AlphaFoldDB" id="A0A127BQF4"/>
<sequence length="259" mass="28438">MSPMSEVLIREQLEAGIYSLRMDDPVRENRLTDTVVDGLMEHLRELAHEPDLRVLLLRGRAEVFSAGGTAELLREVTQGRRVVKDLLLPDMMLGFPLPVVGVLEGHAVGGGLALALCCDITVAARESRYSANFADMGFTPGMGTMGLLPALVGHGLALEMMASAKYYKGRELAGRGLFTHVTPRAEVMDTALDIARRMAEKPRHVLALIKETLAVPRRQTLSATMSREHLMHQLCFGHPETERLVAENYIGAESELPNT</sequence>
<dbReference type="SUPFAM" id="SSF52096">
    <property type="entry name" value="ClpP/crotonase"/>
    <property type="match status" value="1"/>
</dbReference>
<dbReference type="CDD" id="cd06558">
    <property type="entry name" value="crotonase-like"/>
    <property type="match status" value="1"/>
</dbReference>
<dbReference type="PANTHER" id="PTHR43459">
    <property type="entry name" value="ENOYL-COA HYDRATASE"/>
    <property type="match status" value="1"/>
</dbReference>
<accession>A0A127BQF4</accession>
<dbReference type="Gene3D" id="6.20.390.20">
    <property type="match status" value="1"/>
</dbReference>
<dbReference type="PANTHER" id="PTHR43459:SF1">
    <property type="entry name" value="EG:BACN32G11.4 PROTEIN"/>
    <property type="match status" value="1"/>
</dbReference>
<dbReference type="Pfam" id="PF00378">
    <property type="entry name" value="ECH_1"/>
    <property type="match status" value="1"/>
</dbReference>
<gene>
    <name evidence="2" type="primary">hliC</name>
</gene>
<protein>
    <submittedName>
        <fullName evidence="2">Enoyl-CoA hydratase</fullName>
    </submittedName>
</protein>
<organism evidence="2">
    <name type="scientific">Haliangium ochraceum (strain DSM 14365 / JCM 11303 / SMP-2)</name>
    <dbReference type="NCBI Taxonomy" id="502025"/>
    <lineage>
        <taxon>Bacteria</taxon>
        <taxon>Pseudomonadati</taxon>
        <taxon>Myxococcota</taxon>
        <taxon>Polyangia</taxon>
        <taxon>Haliangiales</taxon>
        <taxon>Kofleriaceae</taxon>
        <taxon>Haliangium</taxon>
    </lineage>
</organism>
<name>A0A127BQF4_HALO1</name>
<dbReference type="Gene3D" id="3.90.226.10">
    <property type="entry name" value="2-enoyl-CoA Hydratase, Chain A, domain 1"/>
    <property type="match status" value="1"/>
</dbReference>
<evidence type="ECO:0000313" key="2">
    <source>
        <dbReference type="EMBL" id="AMM72004.1"/>
    </source>
</evidence>
<proteinExistence type="inferred from homology"/>
<evidence type="ECO:0000256" key="1">
    <source>
        <dbReference type="RuleBase" id="RU003707"/>
    </source>
</evidence>